<comment type="caution">
    <text evidence="3">The sequence shown here is derived from an EMBL/GenBank/DDBJ whole genome shotgun (WGS) entry which is preliminary data.</text>
</comment>
<accession>A0A225DLQ7</accession>
<dbReference type="AlphaFoldDB" id="A0A225DLQ7"/>
<reference evidence="5" key="1">
    <citation type="submission" date="2017-06" db="EMBL/GenBank/DDBJ databases">
        <title>Genome analysis of Fimbriiglobus ruber SP5, the first member of the order Planctomycetales with confirmed chitinolytic capability.</title>
        <authorList>
            <person name="Ravin N.V."/>
            <person name="Rakitin A.L."/>
            <person name="Ivanova A.A."/>
            <person name="Beletsky A.V."/>
            <person name="Kulichevskaya I.S."/>
            <person name="Mardanov A.V."/>
            <person name="Dedysh S.N."/>
        </authorList>
    </citation>
    <scope>NUCLEOTIDE SEQUENCE [LARGE SCALE GENOMIC DNA]</scope>
    <source>
        <strain evidence="5">SP5</strain>
    </source>
</reference>
<proteinExistence type="predicted"/>
<protein>
    <submittedName>
        <fullName evidence="3">Uncharacterized protein</fullName>
    </submittedName>
</protein>
<dbReference type="EMBL" id="NIDE01000019">
    <property type="protein sequence ID" value="OWK34893.1"/>
    <property type="molecule type" value="Genomic_DNA"/>
</dbReference>
<dbReference type="EMBL" id="NIDE01000008">
    <property type="protein sequence ID" value="OWK40204.1"/>
    <property type="molecule type" value="Genomic_DNA"/>
</dbReference>
<dbReference type="Proteomes" id="UP000214646">
    <property type="component" value="Unassembled WGS sequence"/>
</dbReference>
<evidence type="ECO:0000256" key="1">
    <source>
        <dbReference type="SAM" id="MobiDB-lite"/>
    </source>
</evidence>
<reference evidence="3" key="2">
    <citation type="journal article" date="2018" name="Appl. Environ. Microbiol.">
        <title>Genome Analysis of Fimbriiglobus ruber SP5(T), a Planctomycete with Confirmed Chitinolytic Capability.</title>
        <authorList>
            <person name="Ravin N.V."/>
            <person name="Rakitin A.L."/>
            <person name="Ivanova A.A."/>
            <person name="Beletsky A.V."/>
            <person name="Kulichevskaya I.S."/>
            <person name="Mardanov A.V."/>
            <person name="Dedysh S.N."/>
        </authorList>
    </citation>
    <scope>NUCLEOTIDE SEQUENCE</scope>
    <source>
        <strain evidence="3">SP5</strain>
    </source>
</reference>
<organism evidence="3 5">
    <name type="scientific">Fimbriiglobus ruber</name>
    <dbReference type="NCBI Taxonomy" id="1908690"/>
    <lineage>
        <taxon>Bacteria</taxon>
        <taxon>Pseudomonadati</taxon>
        <taxon>Planctomycetota</taxon>
        <taxon>Planctomycetia</taxon>
        <taxon>Gemmatales</taxon>
        <taxon>Gemmataceae</taxon>
        <taxon>Fimbriiglobus</taxon>
    </lineage>
</organism>
<evidence type="ECO:0000313" key="3">
    <source>
        <dbReference type="EMBL" id="OWK37375.1"/>
    </source>
</evidence>
<evidence type="ECO:0000313" key="2">
    <source>
        <dbReference type="EMBL" id="OWK34893.1"/>
    </source>
</evidence>
<sequence length="73" mass="7216">MGAHRSELAGRVGRRGVAGVAAGARAGVAPRSPPEGLATGGPRTGSLSDMGCLRGRGAGRTTRPAPEGPRVRS</sequence>
<dbReference type="EMBL" id="NIDE01000014">
    <property type="protein sequence ID" value="OWK37375.1"/>
    <property type="molecule type" value="Genomic_DNA"/>
</dbReference>
<gene>
    <name evidence="4" type="ORF">FRUB_05123</name>
    <name evidence="3" type="ORF">FRUB_06495</name>
    <name evidence="2" type="ORF">FRUB_09735</name>
</gene>
<keyword evidence="5" id="KW-1185">Reference proteome</keyword>
<evidence type="ECO:0000313" key="5">
    <source>
        <dbReference type="Proteomes" id="UP000214646"/>
    </source>
</evidence>
<name>A0A225DLQ7_9BACT</name>
<feature type="region of interest" description="Disordered" evidence="1">
    <location>
        <begin position="22"/>
        <end position="73"/>
    </location>
</feature>
<evidence type="ECO:0000313" key="4">
    <source>
        <dbReference type="EMBL" id="OWK40204.1"/>
    </source>
</evidence>